<reference evidence="2 3" key="1">
    <citation type="submission" date="2017-03" db="EMBL/GenBank/DDBJ databases">
        <title>Genome Survey of Euroglyphus maynei.</title>
        <authorList>
            <person name="Arlian L.G."/>
            <person name="Morgan M.S."/>
            <person name="Rider S.D."/>
        </authorList>
    </citation>
    <scope>NUCLEOTIDE SEQUENCE [LARGE SCALE GENOMIC DNA]</scope>
    <source>
        <strain evidence="2">Arlian Lab</strain>
        <tissue evidence="2">Whole body</tissue>
    </source>
</reference>
<feature type="non-terminal residue" evidence="2">
    <location>
        <position position="1"/>
    </location>
</feature>
<feature type="compositionally biased region" description="Low complexity" evidence="1">
    <location>
        <begin position="180"/>
        <end position="195"/>
    </location>
</feature>
<accession>A0A1Y3BVT2</accession>
<gene>
    <name evidence="2" type="ORF">BLA29_006755</name>
</gene>
<sequence length="302" mass="33242">KLAISHQQSQQQQQQLKPKNDCNKKDLSNNKKPVKNQTSENKPLLPSPLISSSSKKTATPVAAKVKNDLPNLPQAITTKPRVSLVTNNANQQQALISPNLFNASQCLNAAKPSAVNPTTLTNVTPTLIVNQGHHSVQPYQVSPMTNAVLISIHPANSTPIPSLTAQSFIALNTQSVANSNTSNTTTTTIGCSPNSSRRRSQDKKISTIREGLMRTGDFVVAEEESHLDLPVIWRIEGKSLLQRFEPSEQNGITIYINTSSYSAWNPTVRQKYLGLDVRIMGCNRTRIVVEKIGLTRNKNERY</sequence>
<dbReference type="EMBL" id="MUJZ01001641">
    <property type="protein sequence ID" value="OTF83913.1"/>
    <property type="molecule type" value="Genomic_DNA"/>
</dbReference>
<evidence type="ECO:0000313" key="2">
    <source>
        <dbReference type="EMBL" id="OTF83913.1"/>
    </source>
</evidence>
<dbReference type="AlphaFoldDB" id="A0A1Y3BVT2"/>
<organism evidence="2 3">
    <name type="scientific">Euroglyphus maynei</name>
    <name type="common">Mayne's house dust mite</name>
    <dbReference type="NCBI Taxonomy" id="6958"/>
    <lineage>
        <taxon>Eukaryota</taxon>
        <taxon>Metazoa</taxon>
        <taxon>Ecdysozoa</taxon>
        <taxon>Arthropoda</taxon>
        <taxon>Chelicerata</taxon>
        <taxon>Arachnida</taxon>
        <taxon>Acari</taxon>
        <taxon>Acariformes</taxon>
        <taxon>Sarcoptiformes</taxon>
        <taxon>Astigmata</taxon>
        <taxon>Psoroptidia</taxon>
        <taxon>Analgoidea</taxon>
        <taxon>Pyroglyphidae</taxon>
        <taxon>Pyroglyphinae</taxon>
        <taxon>Euroglyphus</taxon>
    </lineage>
</organism>
<name>A0A1Y3BVT2_EURMA</name>
<keyword evidence="3" id="KW-1185">Reference proteome</keyword>
<feature type="region of interest" description="Disordered" evidence="1">
    <location>
        <begin position="1"/>
        <end position="59"/>
    </location>
</feature>
<protein>
    <submittedName>
        <fullName evidence="2">Uncharacterized protein</fullName>
    </submittedName>
</protein>
<dbReference type="Proteomes" id="UP000194236">
    <property type="component" value="Unassembled WGS sequence"/>
</dbReference>
<feature type="compositionally biased region" description="Low complexity" evidence="1">
    <location>
        <begin position="42"/>
        <end position="59"/>
    </location>
</feature>
<proteinExistence type="predicted"/>
<comment type="caution">
    <text evidence="2">The sequence shown here is derived from an EMBL/GenBank/DDBJ whole genome shotgun (WGS) entry which is preliminary data.</text>
</comment>
<feature type="compositionally biased region" description="Basic and acidic residues" evidence="1">
    <location>
        <begin position="18"/>
        <end position="29"/>
    </location>
</feature>
<dbReference type="OrthoDB" id="21499at2759"/>
<feature type="region of interest" description="Disordered" evidence="1">
    <location>
        <begin position="180"/>
        <end position="203"/>
    </location>
</feature>
<evidence type="ECO:0000313" key="3">
    <source>
        <dbReference type="Proteomes" id="UP000194236"/>
    </source>
</evidence>
<evidence type="ECO:0000256" key="1">
    <source>
        <dbReference type="SAM" id="MobiDB-lite"/>
    </source>
</evidence>